<feature type="domain" description="RNase III" evidence="7">
    <location>
        <begin position="3"/>
        <end position="130"/>
    </location>
</feature>
<dbReference type="EC" id="3.1.26.-" evidence="6"/>
<proteinExistence type="inferred from homology"/>
<dbReference type="EMBL" id="AGEL01000006">
    <property type="protein sequence ID" value="EHO17163.1"/>
    <property type="molecule type" value="Genomic_DNA"/>
</dbReference>
<keyword evidence="6" id="KW-0963">Cytoplasm</keyword>
<comment type="subunit">
    <text evidence="6">Homodimer.</text>
</comment>
<keyword evidence="2 6" id="KW-0698">rRNA processing</keyword>
<dbReference type="Pfam" id="PF00636">
    <property type="entry name" value="Ribonuclease_3"/>
    <property type="match status" value="1"/>
</dbReference>
<keyword evidence="1 6" id="KW-0690">Ribosome biogenesis</keyword>
<dbReference type="GeneID" id="86940537"/>
<keyword evidence="6" id="KW-0460">Magnesium</keyword>
<reference evidence="8 9" key="1">
    <citation type="submission" date="2011-10" db="EMBL/GenBank/DDBJ databases">
        <title>The Genome Sequence of Lachnospiraceae bacterium ACC2.</title>
        <authorList>
            <consortium name="The Broad Institute Genome Sequencing Platform"/>
            <person name="Earl A."/>
            <person name="Ward D."/>
            <person name="Feldgarden M."/>
            <person name="Gevers D."/>
            <person name="Sizova M."/>
            <person name="Hazen A."/>
            <person name="Epstein S."/>
            <person name="Young S.K."/>
            <person name="Zeng Q."/>
            <person name="Gargeya S."/>
            <person name="Fitzgerald M."/>
            <person name="Haas B."/>
            <person name="Abouelleil A."/>
            <person name="Alvarado L."/>
            <person name="Arachchi H.M."/>
            <person name="Berlin A."/>
            <person name="Brown A."/>
            <person name="Chapman S.B."/>
            <person name="Chen Z."/>
            <person name="Dunbar C."/>
            <person name="Freedman E."/>
            <person name="Gearin G."/>
            <person name="Goldberg J."/>
            <person name="Griggs A."/>
            <person name="Gujja S."/>
            <person name="Heiman D."/>
            <person name="Howarth C."/>
            <person name="Larson L."/>
            <person name="Lui A."/>
            <person name="MacDonald P.J.P."/>
            <person name="Montmayeur A."/>
            <person name="Murphy C."/>
            <person name="Neiman D."/>
            <person name="Pearson M."/>
            <person name="Priest M."/>
            <person name="Roberts A."/>
            <person name="Saif S."/>
            <person name="Shea T."/>
            <person name="Shenoy N."/>
            <person name="Sisk P."/>
            <person name="Stolte C."/>
            <person name="Sykes S."/>
            <person name="Wortman J."/>
            <person name="Nusbaum C."/>
            <person name="Birren B."/>
        </authorList>
    </citation>
    <scope>NUCLEOTIDE SEQUENCE [LARGE SCALE GENOMIC DNA]</scope>
    <source>
        <strain evidence="8 9">ACC2</strain>
    </source>
</reference>
<dbReference type="InterPro" id="IPR036389">
    <property type="entry name" value="RNase_III_sf"/>
</dbReference>
<feature type="active site" evidence="6">
    <location>
        <position position="21"/>
    </location>
</feature>
<organism evidence="8 9">
    <name type="scientific">Stomatobaculum longum</name>
    <dbReference type="NCBI Taxonomy" id="796942"/>
    <lineage>
        <taxon>Bacteria</taxon>
        <taxon>Bacillati</taxon>
        <taxon>Bacillota</taxon>
        <taxon>Clostridia</taxon>
        <taxon>Lachnospirales</taxon>
        <taxon>Lachnospiraceae</taxon>
        <taxon>Stomatobaculum</taxon>
    </lineage>
</organism>
<dbReference type="GO" id="GO:0005737">
    <property type="term" value="C:cytoplasm"/>
    <property type="evidence" value="ECO:0007669"/>
    <property type="project" value="UniProtKB-SubCell"/>
</dbReference>
<protein>
    <recommendedName>
        <fullName evidence="6">Mini-ribonuclease 3</fullName>
        <shortName evidence="6">Mini-3</shortName>
        <shortName evidence="6">Mini-RNase 3</shortName>
        <ecNumber evidence="6">3.1.26.-</ecNumber>
    </recommendedName>
    <alternativeName>
        <fullName evidence="6">Mini-RNase III</fullName>
        <shortName evidence="6">Mini-III</shortName>
    </alternativeName>
</protein>
<dbReference type="SMART" id="SM00535">
    <property type="entry name" value="RIBOc"/>
    <property type="match status" value="1"/>
</dbReference>
<keyword evidence="4 6" id="KW-0255">Endonuclease</keyword>
<keyword evidence="3 6" id="KW-0540">Nuclease</keyword>
<keyword evidence="9" id="KW-1185">Reference proteome</keyword>
<sequence>MEESVKQAAQYSPLVLAYLGDAVYELYIRERILDRGNQPVNRMHGQTVHYVKAETQAKLARYLEPGLTGEESSVFRRGRNAHANTMAKNASMIDYRFATAFEALVGYWRLSGKEERFRDLVGAGLEALEQEERQAHERKRN</sequence>
<name>A0AA36Y5F5_9FIRM</name>
<dbReference type="InterPro" id="IPR000999">
    <property type="entry name" value="RNase_III_dom"/>
</dbReference>
<dbReference type="InterPro" id="IPR008226">
    <property type="entry name" value="Mini3_fam"/>
</dbReference>
<comment type="caution">
    <text evidence="8">The sequence shown here is derived from an EMBL/GenBank/DDBJ whole genome shotgun (WGS) entry which is preliminary data.</text>
</comment>
<keyword evidence="5 6" id="KW-0378">Hydrolase</keyword>
<comment type="subcellular location">
    <subcellularLocation>
        <location evidence="6">Cytoplasm</location>
    </subcellularLocation>
</comment>
<accession>A0AA36Y5F5</accession>
<dbReference type="AlphaFoldDB" id="A0AA36Y5F5"/>
<comment type="cofactor">
    <cofactor evidence="6">
        <name>Mg(2+)</name>
        <dbReference type="ChEBI" id="CHEBI:18420"/>
    </cofactor>
</comment>
<dbReference type="HAMAP" id="MF_01468">
    <property type="entry name" value="RNase_Mini_III"/>
    <property type="match status" value="1"/>
</dbReference>
<dbReference type="SUPFAM" id="SSF69065">
    <property type="entry name" value="RNase III domain-like"/>
    <property type="match status" value="1"/>
</dbReference>
<dbReference type="Proteomes" id="UP000018466">
    <property type="component" value="Unassembled WGS sequence"/>
</dbReference>
<comment type="similarity">
    <text evidence="6">Belongs to the MrnC RNase family.</text>
</comment>
<dbReference type="PIRSF" id="PIRSF005520">
    <property type="entry name" value="UCP005520"/>
    <property type="match status" value="1"/>
</dbReference>
<evidence type="ECO:0000256" key="1">
    <source>
        <dbReference type="ARBA" id="ARBA00022517"/>
    </source>
</evidence>
<dbReference type="GO" id="GO:0019843">
    <property type="term" value="F:rRNA binding"/>
    <property type="evidence" value="ECO:0007669"/>
    <property type="project" value="UniProtKB-UniRule"/>
</dbReference>
<evidence type="ECO:0000259" key="7">
    <source>
        <dbReference type="SMART" id="SM00535"/>
    </source>
</evidence>
<evidence type="ECO:0000313" key="9">
    <source>
        <dbReference type="Proteomes" id="UP000018466"/>
    </source>
</evidence>
<evidence type="ECO:0000313" key="8">
    <source>
        <dbReference type="EMBL" id="EHO17163.1"/>
    </source>
</evidence>
<evidence type="ECO:0000256" key="3">
    <source>
        <dbReference type="ARBA" id="ARBA00022722"/>
    </source>
</evidence>
<dbReference type="Gene3D" id="1.10.1520.10">
    <property type="entry name" value="Ribonuclease III domain"/>
    <property type="match status" value="1"/>
</dbReference>
<dbReference type="PANTHER" id="PTHR34276:SF1">
    <property type="entry name" value="MINI-RIBONUCLEASE 3"/>
    <property type="match status" value="1"/>
</dbReference>
<evidence type="ECO:0000256" key="4">
    <source>
        <dbReference type="ARBA" id="ARBA00022759"/>
    </source>
</evidence>
<evidence type="ECO:0000256" key="6">
    <source>
        <dbReference type="HAMAP-Rule" id="MF_01468"/>
    </source>
</evidence>
<dbReference type="GO" id="GO:0006364">
    <property type="term" value="P:rRNA processing"/>
    <property type="evidence" value="ECO:0007669"/>
    <property type="project" value="UniProtKB-UniRule"/>
</dbReference>
<gene>
    <name evidence="6" type="primary">mrnC</name>
    <name evidence="8" type="ORF">HMPREF9623_00762</name>
</gene>
<dbReference type="RefSeq" id="WP_009532595.1">
    <property type="nucleotide sequence ID" value="NZ_CAJPPX010000080.1"/>
</dbReference>
<evidence type="ECO:0000256" key="5">
    <source>
        <dbReference type="ARBA" id="ARBA00022801"/>
    </source>
</evidence>
<comment type="function">
    <text evidence="6">Involved in correct processing of both the 5' and 3' ends of 23S rRNA precursor. Processes 30S rRNA precursor transcript even in absence of ribonuclease 3 (Rnc); Rnc processes 30S rRNA into smaller rRNA precursors.</text>
</comment>
<keyword evidence="6" id="KW-0699">rRNA-binding</keyword>
<evidence type="ECO:0000256" key="2">
    <source>
        <dbReference type="ARBA" id="ARBA00022552"/>
    </source>
</evidence>
<dbReference type="GO" id="GO:0004525">
    <property type="term" value="F:ribonuclease III activity"/>
    <property type="evidence" value="ECO:0007669"/>
    <property type="project" value="InterPro"/>
</dbReference>
<dbReference type="PANTHER" id="PTHR34276">
    <property type="entry name" value="MINI-RIBONUCLEASE 3"/>
    <property type="match status" value="1"/>
</dbReference>
<keyword evidence="6" id="KW-0694">RNA-binding</keyword>